<feature type="transmembrane region" description="Helical" evidence="6">
    <location>
        <begin position="217"/>
        <end position="238"/>
    </location>
</feature>
<feature type="transmembrane region" description="Helical" evidence="6">
    <location>
        <begin position="153"/>
        <end position="176"/>
    </location>
</feature>
<keyword evidence="3 6" id="KW-0812">Transmembrane</keyword>
<evidence type="ECO:0000256" key="2">
    <source>
        <dbReference type="ARBA" id="ARBA00007049"/>
    </source>
</evidence>
<organism evidence="8 9">
    <name type="scientific">Prymnesium parvum</name>
    <name type="common">Toxic golden alga</name>
    <dbReference type="NCBI Taxonomy" id="97485"/>
    <lineage>
        <taxon>Eukaryota</taxon>
        <taxon>Haptista</taxon>
        <taxon>Haptophyta</taxon>
        <taxon>Prymnesiophyceae</taxon>
        <taxon>Prymnesiales</taxon>
        <taxon>Prymnesiaceae</taxon>
        <taxon>Prymnesium</taxon>
    </lineage>
</organism>
<keyword evidence="4 6" id="KW-1133">Transmembrane helix</keyword>
<evidence type="ECO:0000256" key="7">
    <source>
        <dbReference type="SAM" id="SignalP"/>
    </source>
</evidence>
<dbReference type="GO" id="GO:0030026">
    <property type="term" value="P:intracellular manganese ion homeostasis"/>
    <property type="evidence" value="ECO:0007669"/>
    <property type="project" value="InterPro"/>
</dbReference>
<comment type="caution">
    <text evidence="8">The sequence shown here is derived from an EMBL/GenBank/DDBJ whole genome shotgun (WGS) entry which is preliminary data.</text>
</comment>
<feature type="transmembrane region" description="Helical" evidence="6">
    <location>
        <begin position="188"/>
        <end position="211"/>
    </location>
</feature>
<evidence type="ECO:0000256" key="4">
    <source>
        <dbReference type="ARBA" id="ARBA00022989"/>
    </source>
</evidence>
<evidence type="ECO:0008006" key="10">
    <source>
        <dbReference type="Google" id="ProtNLM"/>
    </source>
</evidence>
<dbReference type="AlphaFoldDB" id="A0AB34JKJ7"/>
<evidence type="ECO:0000313" key="9">
    <source>
        <dbReference type="Proteomes" id="UP001515480"/>
    </source>
</evidence>
<dbReference type="Proteomes" id="UP001515480">
    <property type="component" value="Unassembled WGS sequence"/>
</dbReference>
<dbReference type="GO" id="GO:0005384">
    <property type="term" value="F:manganese ion transmembrane transporter activity"/>
    <property type="evidence" value="ECO:0007669"/>
    <property type="project" value="InterPro"/>
</dbReference>
<keyword evidence="9" id="KW-1185">Reference proteome</keyword>
<dbReference type="EMBL" id="JBGBPQ010000007">
    <property type="protein sequence ID" value="KAL1521425.1"/>
    <property type="molecule type" value="Genomic_DNA"/>
</dbReference>
<name>A0AB34JKJ7_PRYPA</name>
<keyword evidence="7" id="KW-0732">Signal</keyword>
<dbReference type="Pfam" id="PF01988">
    <property type="entry name" value="VIT1"/>
    <property type="match status" value="2"/>
</dbReference>
<feature type="signal peptide" evidence="7">
    <location>
        <begin position="1"/>
        <end position="18"/>
    </location>
</feature>
<evidence type="ECO:0000256" key="6">
    <source>
        <dbReference type="SAM" id="Phobius"/>
    </source>
</evidence>
<feature type="chain" id="PRO_5044240659" description="H(+)-exporting diphosphatase" evidence="7">
    <location>
        <begin position="19"/>
        <end position="244"/>
    </location>
</feature>
<comment type="subcellular location">
    <subcellularLocation>
        <location evidence="1">Endomembrane system</location>
        <topology evidence="1">Multi-pass membrane protein</topology>
    </subcellularLocation>
</comment>
<reference evidence="8 9" key="1">
    <citation type="journal article" date="2024" name="Science">
        <title>Giant polyketide synthase enzymes in the biosynthesis of giant marine polyether toxins.</title>
        <authorList>
            <person name="Fallon T.R."/>
            <person name="Shende V.V."/>
            <person name="Wierzbicki I.H."/>
            <person name="Pendleton A.L."/>
            <person name="Watervoot N.F."/>
            <person name="Auber R.P."/>
            <person name="Gonzalez D.J."/>
            <person name="Wisecaver J.H."/>
            <person name="Moore B.S."/>
        </authorList>
    </citation>
    <scope>NUCLEOTIDE SEQUENCE [LARGE SCALE GENOMIC DNA]</scope>
    <source>
        <strain evidence="8 9">12B1</strain>
    </source>
</reference>
<keyword evidence="5 6" id="KW-0472">Membrane</keyword>
<gene>
    <name evidence="8" type="ORF">AB1Y20_021089</name>
</gene>
<proteinExistence type="inferred from homology"/>
<dbReference type="PANTHER" id="PTHR31851">
    <property type="entry name" value="FE(2+)/MN(2+) TRANSPORTER PCL1"/>
    <property type="match status" value="1"/>
</dbReference>
<dbReference type="InterPro" id="IPR008217">
    <property type="entry name" value="Ccc1_fam"/>
</dbReference>
<evidence type="ECO:0000256" key="3">
    <source>
        <dbReference type="ARBA" id="ARBA00022692"/>
    </source>
</evidence>
<comment type="similarity">
    <text evidence="2">Belongs to the CCC1 family.</text>
</comment>
<evidence type="ECO:0000256" key="1">
    <source>
        <dbReference type="ARBA" id="ARBA00004127"/>
    </source>
</evidence>
<dbReference type="GO" id="GO:0012505">
    <property type="term" value="C:endomembrane system"/>
    <property type="evidence" value="ECO:0007669"/>
    <property type="project" value="UniProtKB-SubCell"/>
</dbReference>
<evidence type="ECO:0000256" key="5">
    <source>
        <dbReference type="ARBA" id="ARBA00023136"/>
    </source>
</evidence>
<evidence type="ECO:0000313" key="8">
    <source>
        <dbReference type="EMBL" id="KAL1521425.1"/>
    </source>
</evidence>
<sequence length="244" mass="24698">MPRASLLLLLPLLTAADARPPPLLRLRGGATVPASPSPPPPPPALILAARRLCSAPGLLSAAGTSRGFRLSDHVRGVVFGGMDGILTTFALLAALGGSGSTSSSLTLVVGISTVLADALSMAAGEYLSAKAEIELLAGRARPADEPHPLEKGLAMFVAFTLFGSVPLLGFVLTALFAAGSTHSFQISIAITAATLFVLGAVKTTFGVGVWWKSGLEVTGIGGVAAFVAFFTAQTVDYLTSGLAS</sequence>
<protein>
    <recommendedName>
        <fullName evidence="10">H(+)-exporting diphosphatase</fullName>
    </recommendedName>
</protein>
<accession>A0AB34JKJ7</accession>